<evidence type="ECO:0000256" key="1">
    <source>
        <dbReference type="SAM" id="MobiDB-lite"/>
    </source>
</evidence>
<dbReference type="HOGENOM" id="CLU_1366381_0_0_1"/>
<dbReference type="EMBL" id="KN834769">
    <property type="protein sequence ID" value="KIK61986.1"/>
    <property type="molecule type" value="Genomic_DNA"/>
</dbReference>
<dbReference type="Proteomes" id="UP000053593">
    <property type="component" value="Unassembled WGS sequence"/>
</dbReference>
<proteinExistence type="predicted"/>
<feature type="region of interest" description="Disordered" evidence="1">
    <location>
        <begin position="73"/>
        <end position="110"/>
    </location>
</feature>
<feature type="compositionally biased region" description="Basic and acidic residues" evidence="1">
    <location>
        <begin position="91"/>
        <end position="110"/>
    </location>
</feature>
<feature type="compositionally biased region" description="Acidic residues" evidence="1">
    <location>
        <begin position="79"/>
        <end position="90"/>
    </location>
</feature>
<evidence type="ECO:0000313" key="2">
    <source>
        <dbReference type="EMBL" id="KIK61986.1"/>
    </source>
</evidence>
<name>A0A0D0C1L3_9AGAR</name>
<evidence type="ECO:0000313" key="3">
    <source>
        <dbReference type="Proteomes" id="UP000053593"/>
    </source>
</evidence>
<protein>
    <submittedName>
        <fullName evidence="2">Uncharacterized protein</fullName>
    </submittedName>
</protein>
<keyword evidence="3" id="KW-1185">Reference proteome</keyword>
<dbReference type="AlphaFoldDB" id="A0A0D0C1L3"/>
<reference evidence="2 3" key="1">
    <citation type="submission" date="2014-04" db="EMBL/GenBank/DDBJ databases">
        <title>Evolutionary Origins and Diversification of the Mycorrhizal Mutualists.</title>
        <authorList>
            <consortium name="DOE Joint Genome Institute"/>
            <consortium name="Mycorrhizal Genomics Consortium"/>
            <person name="Kohler A."/>
            <person name="Kuo A."/>
            <person name="Nagy L.G."/>
            <person name="Floudas D."/>
            <person name="Copeland A."/>
            <person name="Barry K.W."/>
            <person name="Cichocki N."/>
            <person name="Veneault-Fourrey C."/>
            <person name="LaButti K."/>
            <person name="Lindquist E.A."/>
            <person name="Lipzen A."/>
            <person name="Lundell T."/>
            <person name="Morin E."/>
            <person name="Murat C."/>
            <person name="Riley R."/>
            <person name="Ohm R."/>
            <person name="Sun H."/>
            <person name="Tunlid A."/>
            <person name="Henrissat B."/>
            <person name="Grigoriev I.V."/>
            <person name="Hibbett D.S."/>
            <person name="Martin F."/>
        </authorList>
    </citation>
    <scope>NUCLEOTIDE SEQUENCE [LARGE SCALE GENOMIC DNA]</scope>
    <source>
        <strain evidence="2 3">FD-317 M1</strain>
    </source>
</reference>
<sequence length="200" mass="22156">MRLPLRTSTSIPPIPAALHCTATPLLLVPTIPAYPNLAHLSASLPSELRYPTLLAERQRSCLAWELRTTFPGLPRDQSLEGEEDKDDTETLDEHGAEEGPEVDAHSTQPERHIIRPIVVMSMMRKKREKRTMKKIAKIAFEIDSGGRKVIEVGDNIVPVPAQRLNLQARQPLGQGLARNAVDDKAAAFLETGAEDTWMAQ</sequence>
<gene>
    <name evidence="2" type="ORF">GYMLUDRAFT_243133</name>
</gene>
<accession>A0A0D0C1L3</accession>
<organism evidence="2 3">
    <name type="scientific">Collybiopsis luxurians FD-317 M1</name>
    <dbReference type="NCBI Taxonomy" id="944289"/>
    <lineage>
        <taxon>Eukaryota</taxon>
        <taxon>Fungi</taxon>
        <taxon>Dikarya</taxon>
        <taxon>Basidiomycota</taxon>
        <taxon>Agaricomycotina</taxon>
        <taxon>Agaricomycetes</taxon>
        <taxon>Agaricomycetidae</taxon>
        <taxon>Agaricales</taxon>
        <taxon>Marasmiineae</taxon>
        <taxon>Omphalotaceae</taxon>
        <taxon>Collybiopsis</taxon>
        <taxon>Collybiopsis luxurians</taxon>
    </lineage>
</organism>